<dbReference type="Proteomes" id="UP000254326">
    <property type="component" value="Unassembled WGS sequence"/>
</dbReference>
<dbReference type="EMBL" id="QKRA01000003">
    <property type="protein sequence ID" value="RDL44537.1"/>
    <property type="molecule type" value="Genomic_DNA"/>
</dbReference>
<gene>
    <name evidence="1" type="ORF">DN730_09085</name>
</gene>
<evidence type="ECO:0000313" key="1">
    <source>
        <dbReference type="EMBL" id="RDL44537.1"/>
    </source>
</evidence>
<protein>
    <submittedName>
        <fullName evidence="1">Uncharacterized protein</fullName>
    </submittedName>
</protein>
<proteinExistence type="predicted"/>
<name>A0A370U9S8_9GAMM</name>
<reference evidence="1 2" key="1">
    <citation type="submission" date="2018-06" db="EMBL/GenBank/DDBJ databases">
        <title>Marinomonas sp. YLB-05 draft genome sequence.</title>
        <authorList>
            <person name="Yu L."/>
            <person name="Tang X."/>
        </authorList>
    </citation>
    <scope>NUCLEOTIDE SEQUENCE [LARGE SCALE GENOMIC DNA]</scope>
    <source>
        <strain evidence="1 2">YLB-05</strain>
    </source>
</reference>
<organism evidence="1 2">
    <name type="scientific">Marinomonas piezotolerans</name>
    <dbReference type="NCBI Taxonomy" id="2213058"/>
    <lineage>
        <taxon>Bacteria</taxon>
        <taxon>Pseudomonadati</taxon>
        <taxon>Pseudomonadota</taxon>
        <taxon>Gammaproteobacteria</taxon>
        <taxon>Oceanospirillales</taxon>
        <taxon>Oceanospirillaceae</taxon>
        <taxon>Marinomonas</taxon>
    </lineage>
</organism>
<comment type="caution">
    <text evidence="1">The sequence shown here is derived from an EMBL/GenBank/DDBJ whole genome shotgun (WGS) entry which is preliminary data.</text>
</comment>
<keyword evidence="2" id="KW-1185">Reference proteome</keyword>
<evidence type="ECO:0000313" key="2">
    <source>
        <dbReference type="Proteomes" id="UP000254326"/>
    </source>
</evidence>
<accession>A0A370U9S8</accession>
<sequence length="196" mass="22047">MVLIVKPHIPIKNLNYSKLNQLITNKFSHDNDQKTIPITPAEAIMNFSLESSNSDLEKEFDQCRKVLFKLIQSPNTLDKLSQLSDSTSIATSDIEIWQNNLLSLLGAGAQKFDISNAKKINLESYNGETLPLPAKPRKTVQDRPAYLSLLKSLAELGKNQPKQLQILLNGFQLYTQKRNHLIRFTSVEAAKSIVEA</sequence>
<dbReference type="AlphaFoldDB" id="A0A370U9S8"/>